<name>A0ABU2BVW2_9ACTN</name>
<dbReference type="EMBL" id="JAVDYG010000001">
    <property type="protein sequence ID" value="MDR7362760.1"/>
    <property type="molecule type" value="Genomic_DNA"/>
</dbReference>
<organism evidence="6 7">
    <name type="scientific">Nocardioides marmoribigeumensis</name>
    <dbReference type="NCBI Taxonomy" id="433649"/>
    <lineage>
        <taxon>Bacteria</taxon>
        <taxon>Bacillati</taxon>
        <taxon>Actinomycetota</taxon>
        <taxon>Actinomycetes</taxon>
        <taxon>Propionibacteriales</taxon>
        <taxon>Nocardioidaceae</taxon>
        <taxon>Nocardioides</taxon>
    </lineage>
</organism>
<dbReference type="SMART" id="SM00226">
    <property type="entry name" value="LMWPc"/>
    <property type="match status" value="1"/>
</dbReference>
<dbReference type="InterPro" id="IPR017867">
    <property type="entry name" value="Tyr_phospatase_low_mol_wt"/>
</dbReference>
<dbReference type="PANTHER" id="PTHR11717">
    <property type="entry name" value="LOW MOLECULAR WEIGHT PROTEIN TYROSINE PHOSPHATASE"/>
    <property type="match status" value="1"/>
</dbReference>
<evidence type="ECO:0000256" key="4">
    <source>
        <dbReference type="ARBA" id="ARBA00022912"/>
    </source>
</evidence>
<dbReference type="SUPFAM" id="SSF52788">
    <property type="entry name" value="Phosphotyrosine protein phosphatases I"/>
    <property type="match status" value="1"/>
</dbReference>
<evidence type="ECO:0000256" key="1">
    <source>
        <dbReference type="ARBA" id="ARBA00011063"/>
    </source>
</evidence>
<dbReference type="InterPro" id="IPR023485">
    <property type="entry name" value="Ptyr_pPase"/>
</dbReference>
<evidence type="ECO:0000256" key="3">
    <source>
        <dbReference type="ARBA" id="ARBA00022801"/>
    </source>
</evidence>
<evidence type="ECO:0000256" key="2">
    <source>
        <dbReference type="ARBA" id="ARBA00013064"/>
    </source>
</evidence>
<comment type="caution">
    <text evidence="6">The sequence shown here is derived from an EMBL/GenBank/DDBJ whole genome shotgun (WGS) entry which is preliminary data.</text>
</comment>
<dbReference type="Proteomes" id="UP001183648">
    <property type="component" value="Unassembled WGS sequence"/>
</dbReference>
<dbReference type="InterPro" id="IPR036196">
    <property type="entry name" value="Ptyr_pPase_sf"/>
</dbReference>
<dbReference type="Pfam" id="PF01451">
    <property type="entry name" value="LMWPc"/>
    <property type="match status" value="1"/>
</dbReference>
<comment type="similarity">
    <text evidence="1">Belongs to the low molecular weight phosphotyrosine protein phosphatase family.</text>
</comment>
<dbReference type="EC" id="3.1.3.48" evidence="2"/>
<accession>A0ABU2BVW2</accession>
<dbReference type="CDD" id="cd16343">
    <property type="entry name" value="LMWPTP"/>
    <property type="match status" value="1"/>
</dbReference>
<dbReference type="InterPro" id="IPR050438">
    <property type="entry name" value="LMW_PTPase"/>
</dbReference>
<dbReference type="GO" id="GO:0004725">
    <property type="term" value="F:protein tyrosine phosphatase activity"/>
    <property type="evidence" value="ECO:0007669"/>
    <property type="project" value="UniProtKB-EC"/>
</dbReference>
<keyword evidence="3 6" id="KW-0378">Hydrolase</keyword>
<dbReference type="RefSeq" id="WP_310302137.1">
    <property type="nucleotide sequence ID" value="NZ_BAAAPS010000013.1"/>
</dbReference>
<dbReference type="Gene3D" id="3.40.50.2300">
    <property type="match status" value="1"/>
</dbReference>
<proteinExistence type="inferred from homology"/>
<evidence type="ECO:0000259" key="5">
    <source>
        <dbReference type="SMART" id="SM00226"/>
    </source>
</evidence>
<sequence length="170" mass="18893">MSLPAPRTPGRYRVAVVCLGNICRSPMAHVVLESLVAEAGLDDRVEVVSAGTGGWHVGDPMDRRAAAVLTAHGYDASRHRARQFGRSWVEDCDLVLTMDATNHADVMEHAHDPEEWDRVRMFRDLDPRATEGDRDVPDPYYGRDDGFERVLAMVTRTSRALVDELAAILP</sequence>
<protein>
    <recommendedName>
        <fullName evidence="2">protein-tyrosine-phosphatase</fullName>
        <ecNumber evidence="2">3.1.3.48</ecNumber>
    </recommendedName>
</protein>
<keyword evidence="7" id="KW-1185">Reference proteome</keyword>
<dbReference type="PRINTS" id="PR00719">
    <property type="entry name" value="LMWPTPASE"/>
</dbReference>
<keyword evidence="4" id="KW-0904">Protein phosphatase</keyword>
<feature type="domain" description="Phosphotyrosine protein phosphatase I" evidence="5">
    <location>
        <begin position="12"/>
        <end position="164"/>
    </location>
</feature>
<evidence type="ECO:0000313" key="7">
    <source>
        <dbReference type="Proteomes" id="UP001183648"/>
    </source>
</evidence>
<reference evidence="6 7" key="1">
    <citation type="submission" date="2023-07" db="EMBL/GenBank/DDBJ databases">
        <title>Sequencing the genomes of 1000 actinobacteria strains.</title>
        <authorList>
            <person name="Klenk H.-P."/>
        </authorList>
    </citation>
    <scope>NUCLEOTIDE SEQUENCE [LARGE SCALE GENOMIC DNA]</scope>
    <source>
        <strain evidence="6 7">DSM 19426</strain>
    </source>
</reference>
<gene>
    <name evidence="6" type="ORF">J2S63_002313</name>
</gene>
<evidence type="ECO:0000313" key="6">
    <source>
        <dbReference type="EMBL" id="MDR7362760.1"/>
    </source>
</evidence>
<dbReference type="PANTHER" id="PTHR11717:SF7">
    <property type="entry name" value="LOW MOLECULAR WEIGHT PHOSPHOTYROSINE PROTEIN PHOSPHATASE"/>
    <property type="match status" value="1"/>
</dbReference>